<accession>A0A9P4S5Y4</accession>
<comment type="caution">
    <text evidence="2">The sequence shown here is derived from an EMBL/GenBank/DDBJ whole genome shotgun (WGS) entry which is preliminary data.</text>
</comment>
<reference evidence="2" key="1">
    <citation type="journal article" date="2020" name="Stud. Mycol.">
        <title>101 Dothideomycetes genomes: a test case for predicting lifestyles and emergence of pathogens.</title>
        <authorList>
            <person name="Haridas S."/>
            <person name="Albert R."/>
            <person name="Binder M."/>
            <person name="Bloem J."/>
            <person name="Labutti K."/>
            <person name="Salamov A."/>
            <person name="Andreopoulos B."/>
            <person name="Baker S."/>
            <person name="Barry K."/>
            <person name="Bills G."/>
            <person name="Bluhm B."/>
            <person name="Cannon C."/>
            <person name="Castanera R."/>
            <person name="Culley D."/>
            <person name="Daum C."/>
            <person name="Ezra D."/>
            <person name="Gonzalez J."/>
            <person name="Henrissat B."/>
            <person name="Kuo A."/>
            <person name="Liang C."/>
            <person name="Lipzen A."/>
            <person name="Lutzoni F."/>
            <person name="Magnuson J."/>
            <person name="Mondo S."/>
            <person name="Nolan M."/>
            <person name="Ohm R."/>
            <person name="Pangilinan J."/>
            <person name="Park H.-J."/>
            <person name="Ramirez L."/>
            <person name="Alfaro M."/>
            <person name="Sun H."/>
            <person name="Tritt A."/>
            <person name="Yoshinaga Y."/>
            <person name="Zwiers L.-H."/>
            <person name="Turgeon B."/>
            <person name="Goodwin S."/>
            <person name="Spatafora J."/>
            <person name="Crous P."/>
            <person name="Grigoriev I."/>
        </authorList>
    </citation>
    <scope>NUCLEOTIDE SEQUENCE</scope>
    <source>
        <strain evidence="2">CBS 101060</strain>
    </source>
</reference>
<protein>
    <submittedName>
        <fullName evidence="2">Uncharacterized protein</fullName>
    </submittedName>
</protein>
<evidence type="ECO:0000256" key="1">
    <source>
        <dbReference type="SAM" id="MobiDB-lite"/>
    </source>
</evidence>
<dbReference type="EMBL" id="MU006106">
    <property type="protein sequence ID" value="KAF2835790.1"/>
    <property type="molecule type" value="Genomic_DNA"/>
</dbReference>
<name>A0A9P4S5Y4_9PEZI</name>
<keyword evidence="3" id="KW-1185">Reference proteome</keyword>
<evidence type="ECO:0000313" key="3">
    <source>
        <dbReference type="Proteomes" id="UP000799429"/>
    </source>
</evidence>
<dbReference type="Proteomes" id="UP000799429">
    <property type="component" value="Unassembled WGS sequence"/>
</dbReference>
<sequence length="208" mass="23405">MGSSDDRTSDRVTDSEDELFDPAANEDYLPDHHSPETAQTEDEAWRPLAHFMLQLTGLTDLDSPEEVDLYDFALASSPCLYRIYATVYEWDSHGKVNYNREAIERMVTGLAPQLKSINICHTPPRESPELTAAERQPRPTWRGFGFDESQITKQQGKLHTLNLGVAGVTTASTFLAWSHITAFSGLRVLKIQTLISLDMLRCATDLQF</sequence>
<evidence type="ECO:0000313" key="2">
    <source>
        <dbReference type="EMBL" id="KAF2835790.1"/>
    </source>
</evidence>
<gene>
    <name evidence="2" type="ORF">M501DRAFT_1019400</name>
</gene>
<feature type="region of interest" description="Disordered" evidence="1">
    <location>
        <begin position="1"/>
        <end position="41"/>
    </location>
</feature>
<proteinExistence type="predicted"/>
<feature type="compositionally biased region" description="Basic and acidic residues" evidence="1">
    <location>
        <begin position="1"/>
        <end position="14"/>
    </location>
</feature>
<dbReference type="OrthoDB" id="3861002at2759"/>
<dbReference type="AlphaFoldDB" id="A0A9P4S5Y4"/>
<organism evidence="2 3">
    <name type="scientific">Patellaria atrata CBS 101060</name>
    <dbReference type="NCBI Taxonomy" id="1346257"/>
    <lineage>
        <taxon>Eukaryota</taxon>
        <taxon>Fungi</taxon>
        <taxon>Dikarya</taxon>
        <taxon>Ascomycota</taxon>
        <taxon>Pezizomycotina</taxon>
        <taxon>Dothideomycetes</taxon>
        <taxon>Dothideomycetes incertae sedis</taxon>
        <taxon>Patellariales</taxon>
        <taxon>Patellariaceae</taxon>
        <taxon>Patellaria</taxon>
    </lineage>
</organism>